<feature type="compositionally biased region" description="Basic and acidic residues" evidence="1">
    <location>
        <begin position="54"/>
        <end position="63"/>
    </location>
</feature>
<organism evidence="2 3">
    <name type="scientific">Spinacia oleracea</name>
    <name type="common">Spinach</name>
    <dbReference type="NCBI Taxonomy" id="3562"/>
    <lineage>
        <taxon>Eukaryota</taxon>
        <taxon>Viridiplantae</taxon>
        <taxon>Streptophyta</taxon>
        <taxon>Embryophyta</taxon>
        <taxon>Tracheophyta</taxon>
        <taxon>Spermatophyta</taxon>
        <taxon>Magnoliopsida</taxon>
        <taxon>eudicotyledons</taxon>
        <taxon>Gunneridae</taxon>
        <taxon>Pentapetalae</taxon>
        <taxon>Caryophyllales</taxon>
        <taxon>Chenopodiaceae</taxon>
        <taxon>Chenopodioideae</taxon>
        <taxon>Anserineae</taxon>
        <taxon>Spinacia</taxon>
    </lineage>
</organism>
<keyword evidence="2" id="KW-1185">Reference proteome</keyword>
<evidence type="ECO:0000313" key="3">
    <source>
        <dbReference type="RefSeq" id="XP_056694958.1"/>
    </source>
</evidence>
<sequence length="173" mass="18917">MEAAEAGGDREGWTEVGGWIGGGRIRREEIRGGRRFDELPVEDGKAVQWPPKSSKPDSKKDPSKWFDFHADIGHTTNECVALRREVAYLLKNGHLKDVISDKARGVINKYISNSPSRPPPPHPHTKTVNFIAGGSDVCGDISDKHHDGLVISIPVGNCMIRQVIVDSGSSTKL</sequence>
<reference evidence="3" key="2">
    <citation type="submission" date="2025-08" db="UniProtKB">
        <authorList>
            <consortium name="RefSeq"/>
        </authorList>
    </citation>
    <scope>IDENTIFICATION</scope>
    <source>
        <tissue evidence="3">Leaf</tissue>
    </source>
</reference>
<accession>A0ABM3RH65</accession>
<name>A0ABM3RH65_SPIOL</name>
<reference evidence="2" key="1">
    <citation type="journal article" date="2021" name="Nat. Commun.">
        <title>Genomic analyses provide insights into spinach domestication and the genetic basis of agronomic traits.</title>
        <authorList>
            <person name="Cai X."/>
            <person name="Sun X."/>
            <person name="Xu C."/>
            <person name="Sun H."/>
            <person name="Wang X."/>
            <person name="Ge C."/>
            <person name="Zhang Z."/>
            <person name="Wang Q."/>
            <person name="Fei Z."/>
            <person name="Jiao C."/>
            <person name="Wang Q."/>
        </authorList>
    </citation>
    <scope>NUCLEOTIDE SEQUENCE [LARGE SCALE GENOMIC DNA]</scope>
    <source>
        <strain evidence="2">cv. Varoflay</strain>
    </source>
</reference>
<evidence type="ECO:0000256" key="1">
    <source>
        <dbReference type="SAM" id="MobiDB-lite"/>
    </source>
</evidence>
<dbReference type="GeneID" id="130469599"/>
<gene>
    <name evidence="3" type="primary">LOC130469599</name>
</gene>
<dbReference type="Proteomes" id="UP000813463">
    <property type="component" value="Chromosome 3"/>
</dbReference>
<dbReference type="RefSeq" id="XP_056694958.1">
    <property type="nucleotide sequence ID" value="XM_056838980.1"/>
</dbReference>
<proteinExistence type="predicted"/>
<feature type="region of interest" description="Disordered" evidence="1">
    <location>
        <begin position="31"/>
        <end position="63"/>
    </location>
</feature>
<evidence type="ECO:0000313" key="2">
    <source>
        <dbReference type="Proteomes" id="UP000813463"/>
    </source>
</evidence>
<protein>
    <submittedName>
        <fullName evidence="3">Uncharacterized protein</fullName>
    </submittedName>
</protein>
<feature type="compositionally biased region" description="Basic and acidic residues" evidence="1">
    <location>
        <begin position="31"/>
        <end position="45"/>
    </location>
</feature>